<comment type="caution">
    <text evidence="2">The sequence shown here is derived from an EMBL/GenBank/DDBJ whole genome shotgun (WGS) entry which is preliminary data.</text>
</comment>
<dbReference type="EMBL" id="ASPP01012586">
    <property type="protein sequence ID" value="ETO20458.1"/>
    <property type="molecule type" value="Genomic_DNA"/>
</dbReference>
<reference evidence="2 3" key="1">
    <citation type="journal article" date="2013" name="Curr. Biol.">
        <title>The Genome of the Foraminiferan Reticulomyxa filosa.</title>
        <authorList>
            <person name="Glockner G."/>
            <person name="Hulsmann N."/>
            <person name="Schleicher M."/>
            <person name="Noegel A.A."/>
            <person name="Eichinger L."/>
            <person name="Gallinger C."/>
            <person name="Pawlowski J."/>
            <person name="Sierra R."/>
            <person name="Euteneuer U."/>
            <person name="Pillet L."/>
            <person name="Moustafa A."/>
            <person name="Platzer M."/>
            <person name="Groth M."/>
            <person name="Szafranski K."/>
            <person name="Schliwa M."/>
        </authorList>
    </citation>
    <scope>NUCLEOTIDE SEQUENCE [LARGE SCALE GENOMIC DNA]</scope>
</reference>
<name>X6N3J8_RETFI</name>
<organism evidence="2 3">
    <name type="scientific">Reticulomyxa filosa</name>
    <dbReference type="NCBI Taxonomy" id="46433"/>
    <lineage>
        <taxon>Eukaryota</taxon>
        <taxon>Sar</taxon>
        <taxon>Rhizaria</taxon>
        <taxon>Retaria</taxon>
        <taxon>Foraminifera</taxon>
        <taxon>Monothalamids</taxon>
        <taxon>Reticulomyxidae</taxon>
        <taxon>Reticulomyxa</taxon>
    </lineage>
</organism>
<protein>
    <submittedName>
        <fullName evidence="2">Uncharacterized protein</fullName>
    </submittedName>
</protein>
<feature type="region of interest" description="Disordered" evidence="1">
    <location>
        <begin position="273"/>
        <end position="301"/>
    </location>
</feature>
<proteinExistence type="predicted"/>
<dbReference type="Proteomes" id="UP000023152">
    <property type="component" value="Unassembled WGS sequence"/>
</dbReference>
<feature type="region of interest" description="Disordered" evidence="1">
    <location>
        <begin position="140"/>
        <end position="180"/>
    </location>
</feature>
<gene>
    <name evidence="2" type="ORF">RFI_16759</name>
</gene>
<keyword evidence="3" id="KW-1185">Reference proteome</keyword>
<dbReference type="AlphaFoldDB" id="X6N3J8"/>
<evidence type="ECO:0000256" key="1">
    <source>
        <dbReference type="SAM" id="MobiDB-lite"/>
    </source>
</evidence>
<evidence type="ECO:0000313" key="3">
    <source>
        <dbReference type="Proteomes" id="UP000023152"/>
    </source>
</evidence>
<sequence>MRTFETAYYNKKFGKNSSQKIICSKNKISVDWQKKYKNLSIKFKQLQVEHEKLTTIQREKIKVLQSEIKYVVHHMGEKLEKLETTLLWYRKKCIKLMRHQTDLTSQNKKHVNNHSTQTIDSCLDNSYLLPFSETKSASKTNDNKIVQMNDKNFKGKKVQSQETDKASESSSPQANNFPYEHNEFSTKRSYSSKNFQQKNVPINVTTSYFDDEIAAQHNAVIAKLRARLDAMNEILILCSFEKCFDSNSFCYISSKTINFCVLRFRSSRQVALSDPQKDNRHSAPLLTNVGDQSPSLSESNSVTDLKLTQAHSDKFVLKKIDQKSKNLSNTDYGQIVAQINKELNSFSHFVN</sequence>
<feature type="compositionally biased region" description="Polar residues" evidence="1">
    <location>
        <begin position="140"/>
        <end position="150"/>
    </location>
</feature>
<evidence type="ECO:0000313" key="2">
    <source>
        <dbReference type="EMBL" id="ETO20458.1"/>
    </source>
</evidence>
<accession>X6N3J8</accession>
<feature type="compositionally biased region" description="Polar residues" evidence="1">
    <location>
        <begin position="289"/>
        <end position="301"/>
    </location>
</feature>